<evidence type="ECO:0000313" key="2">
    <source>
        <dbReference type="Proteomes" id="UP000242715"/>
    </source>
</evidence>
<accession>A0A2Z6NAX7</accession>
<evidence type="ECO:0000313" key="1">
    <source>
        <dbReference type="EMBL" id="GAU41884.1"/>
    </source>
</evidence>
<sequence>MVKKAKKYPENEAVNDENPFFEVVMTKSYVNGSFMGYLVIIILQRGEILEELLGAVQEYILLRVFV</sequence>
<keyword evidence="2" id="KW-1185">Reference proteome</keyword>
<dbReference type="Proteomes" id="UP000242715">
    <property type="component" value="Unassembled WGS sequence"/>
</dbReference>
<proteinExistence type="predicted"/>
<protein>
    <submittedName>
        <fullName evidence="1">Uncharacterized protein</fullName>
    </submittedName>
</protein>
<dbReference type="EMBL" id="DF973886">
    <property type="protein sequence ID" value="GAU41884.1"/>
    <property type="molecule type" value="Genomic_DNA"/>
</dbReference>
<organism evidence="1 2">
    <name type="scientific">Trifolium subterraneum</name>
    <name type="common">Subterranean clover</name>
    <dbReference type="NCBI Taxonomy" id="3900"/>
    <lineage>
        <taxon>Eukaryota</taxon>
        <taxon>Viridiplantae</taxon>
        <taxon>Streptophyta</taxon>
        <taxon>Embryophyta</taxon>
        <taxon>Tracheophyta</taxon>
        <taxon>Spermatophyta</taxon>
        <taxon>Magnoliopsida</taxon>
        <taxon>eudicotyledons</taxon>
        <taxon>Gunneridae</taxon>
        <taxon>Pentapetalae</taxon>
        <taxon>rosids</taxon>
        <taxon>fabids</taxon>
        <taxon>Fabales</taxon>
        <taxon>Fabaceae</taxon>
        <taxon>Papilionoideae</taxon>
        <taxon>50 kb inversion clade</taxon>
        <taxon>NPAAA clade</taxon>
        <taxon>Hologalegina</taxon>
        <taxon>IRL clade</taxon>
        <taxon>Trifolieae</taxon>
        <taxon>Trifolium</taxon>
    </lineage>
</organism>
<gene>
    <name evidence="1" type="ORF">TSUD_367490</name>
</gene>
<reference evidence="2" key="1">
    <citation type="journal article" date="2017" name="Front. Plant Sci.">
        <title>Climate Clever Clovers: New Paradigm to Reduce the Environmental Footprint of Ruminants by Breeding Low Methanogenic Forages Utilizing Haplotype Variation.</title>
        <authorList>
            <person name="Kaur P."/>
            <person name="Appels R."/>
            <person name="Bayer P.E."/>
            <person name="Keeble-Gagnere G."/>
            <person name="Wang J."/>
            <person name="Hirakawa H."/>
            <person name="Shirasawa K."/>
            <person name="Vercoe P."/>
            <person name="Stefanova K."/>
            <person name="Durmic Z."/>
            <person name="Nichols P."/>
            <person name="Revell C."/>
            <person name="Isobe S.N."/>
            <person name="Edwards D."/>
            <person name="Erskine W."/>
        </authorList>
    </citation>
    <scope>NUCLEOTIDE SEQUENCE [LARGE SCALE GENOMIC DNA]</scope>
    <source>
        <strain evidence="2">cv. Daliak</strain>
    </source>
</reference>
<dbReference type="AlphaFoldDB" id="A0A2Z6NAX7"/>
<name>A0A2Z6NAX7_TRISU</name>